<evidence type="ECO:0000313" key="6">
    <source>
        <dbReference type="Proteomes" id="UP000235388"/>
    </source>
</evidence>
<reference evidence="6 7" key="1">
    <citation type="submission" date="2017-11" db="EMBL/GenBank/DDBJ databases">
        <title>De novo assembly and phasing of dikaryotic genomes from two isolates of Puccinia coronata f. sp. avenae, the causal agent of oat crown rust.</title>
        <authorList>
            <person name="Miller M.E."/>
            <person name="Zhang Y."/>
            <person name="Omidvar V."/>
            <person name="Sperschneider J."/>
            <person name="Schwessinger B."/>
            <person name="Raley C."/>
            <person name="Palmer J.M."/>
            <person name="Garnica D."/>
            <person name="Upadhyaya N."/>
            <person name="Rathjen J."/>
            <person name="Taylor J.M."/>
            <person name="Park R.F."/>
            <person name="Dodds P.N."/>
            <person name="Hirsch C.D."/>
            <person name="Kianian S.F."/>
            <person name="Figueroa M."/>
        </authorList>
    </citation>
    <scope>NUCLEOTIDE SEQUENCE [LARGE SCALE GENOMIC DNA]</scope>
    <source>
        <strain evidence="3">12NC29</strain>
        <strain evidence="4">12SD80</strain>
    </source>
</reference>
<gene>
    <name evidence="5" type="ORF">PCANC_21194</name>
    <name evidence="3" type="ORF">PCANC_28073</name>
    <name evidence="4" type="ORF">PCASD_24815</name>
</gene>
<feature type="compositionally biased region" description="Pro residues" evidence="1">
    <location>
        <begin position="388"/>
        <end position="397"/>
    </location>
</feature>
<feature type="transmembrane region" description="Helical" evidence="2">
    <location>
        <begin position="441"/>
        <end position="467"/>
    </location>
</feature>
<keyword evidence="2" id="KW-1133">Transmembrane helix</keyword>
<dbReference type="STRING" id="200324.A0A2N5S9H8"/>
<evidence type="ECO:0000256" key="1">
    <source>
        <dbReference type="SAM" id="MobiDB-lite"/>
    </source>
</evidence>
<evidence type="ECO:0000313" key="3">
    <source>
        <dbReference type="EMBL" id="PLW04951.1"/>
    </source>
</evidence>
<dbReference type="Proteomes" id="UP000235388">
    <property type="component" value="Unassembled WGS sequence"/>
</dbReference>
<dbReference type="EMBL" id="PGCJ01001526">
    <property type="protein sequence ID" value="PLW04951.1"/>
    <property type="molecule type" value="Genomic_DNA"/>
</dbReference>
<evidence type="ECO:0000256" key="2">
    <source>
        <dbReference type="SAM" id="Phobius"/>
    </source>
</evidence>
<dbReference type="AlphaFoldDB" id="A0A2N5S9H8"/>
<feature type="region of interest" description="Disordered" evidence="1">
    <location>
        <begin position="57"/>
        <end position="79"/>
    </location>
</feature>
<protein>
    <submittedName>
        <fullName evidence="4">Uncharacterized protein</fullName>
    </submittedName>
</protein>
<comment type="caution">
    <text evidence="4">The sequence shown here is derived from an EMBL/GenBank/DDBJ whole genome shotgun (WGS) entry which is preliminary data.</text>
</comment>
<keyword evidence="2" id="KW-0472">Membrane</keyword>
<sequence>MVHYFKTLSRLNIKTICLYNLFIHISLSSRIPFGPMSELTGSASIIDKILSPGISRLQASPPVSTNTTRKSNQTRKTEATPEYYGSTCSISFTKGPKSREPRSLKERILRRSLDPSLLLRDDERSALYLTETAEKCVESSRIWGSTTGFPLGVGVCYSIGYVDEQKSSVGGQVNVFRLGTVDELSRMSGKDINLLQDTSRLELSFSSNNSPDGSTEYLRSSPEGALRLSQPSWAPADDPTHLINPANPQYTASYGETEMVLIGSFHLNLLDAHTPQASRIRRRDNSEPLLALNPSAARLVSRETPILQSHFFDLSDHPAKTSPLAGTQPWGLFKRQAMAPISSDTEFSSDTACSDAGLSPNRFFSGGGTEPPPTSEATPRSFVVSTPTKPPPIPPSPFVSAASRDVKANYTVPSNFKRANSIVGVNSINFNVSAYQLPGRYLMVTPIGLVIYGSFSSVAFLVSFNILG</sequence>
<dbReference type="OrthoDB" id="2596908at2759"/>
<evidence type="ECO:0000313" key="7">
    <source>
        <dbReference type="Proteomes" id="UP000235392"/>
    </source>
</evidence>
<feature type="compositionally biased region" description="Polar residues" evidence="1">
    <location>
        <begin position="57"/>
        <end position="71"/>
    </location>
</feature>
<dbReference type="EMBL" id="PGCJ01000378">
    <property type="protein sequence ID" value="PLW30445.1"/>
    <property type="molecule type" value="Genomic_DNA"/>
</dbReference>
<proteinExistence type="predicted"/>
<keyword evidence="2" id="KW-0812">Transmembrane</keyword>
<dbReference type="Proteomes" id="UP000235392">
    <property type="component" value="Unassembled WGS sequence"/>
</dbReference>
<evidence type="ECO:0000313" key="5">
    <source>
        <dbReference type="EMBL" id="PLW30445.1"/>
    </source>
</evidence>
<dbReference type="EMBL" id="PGCI01000987">
    <property type="protein sequence ID" value="PLW09891.1"/>
    <property type="molecule type" value="Genomic_DNA"/>
</dbReference>
<evidence type="ECO:0000313" key="4">
    <source>
        <dbReference type="EMBL" id="PLW09891.1"/>
    </source>
</evidence>
<accession>A0A2N5S9H8</accession>
<organism evidence="4 7">
    <name type="scientific">Puccinia coronata f. sp. avenae</name>
    <dbReference type="NCBI Taxonomy" id="200324"/>
    <lineage>
        <taxon>Eukaryota</taxon>
        <taxon>Fungi</taxon>
        <taxon>Dikarya</taxon>
        <taxon>Basidiomycota</taxon>
        <taxon>Pucciniomycotina</taxon>
        <taxon>Pucciniomycetes</taxon>
        <taxon>Pucciniales</taxon>
        <taxon>Pucciniaceae</taxon>
        <taxon>Puccinia</taxon>
    </lineage>
</organism>
<feature type="region of interest" description="Disordered" evidence="1">
    <location>
        <begin position="359"/>
        <end position="397"/>
    </location>
</feature>
<keyword evidence="6" id="KW-1185">Reference proteome</keyword>
<name>A0A2N5S9H8_9BASI</name>